<evidence type="ECO:0000313" key="2">
    <source>
        <dbReference type="Proteomes" id="UP000286208"/>
    </source>
</evidence>
<comment type="caution">
    <text evidence="1">The sequence shown here is derived from an EMBL/GenBank/DDBJ whole genome shotgun (WGS) entry which is preliminary data.</text>
</comment>
<dbReference type="Proteomes" id="UP000286208">
    <property type="component" value="Unassembled WGS sequence"/>
</dbReference>
<proteinExistence type="predicted"/>
<dbReference type="AlphaFoldDB" id="A0A438B895"/>
<gene>
    <name evidence="1" type="ORF">EGT67_23380</name>
</gene>
<name>A0A438B895_9NOCA</name>
<accession>A0A438B895</accession>
<keyword evidence="2" id="KW-1185">Reference proteome</keyword>
<dbReference type="EMBL" id="RKLP01000014">
    <property type="protein sequence ID" value="RVW07174.1"/>
    <property type="molecule type" value="Genomic_DNA"/>
</dbReference>
<protein>
    <submittedName>
        <fullName evidence="1">Uncharacterized protein</fullName>
    </submittedName>
</protein>
<evidence type="ECO:0000313" key="1">
    <source>
        <dbReference type="EMBL" id="RVW07174.1"/>
    </source>
</evidence>
<reference evidence="1 2" key="1">
    <citation type="submission" date="2018-11" db="EMBL/GenBank/DDBJ databases">
        <title>Rhodococcus spongicola sp. nov. and Rhodococcus xishaensis sp. nov. from marine sponges.</title>
        <authorList>
            <person name="Li L."/>
            <person name="Lin H.W."/>
        </authorList>
    </citation>
    <scope>NUCLEOTIDE SEQUENCE [LARGE SCALE GENOMIC DNA]</scope>
    <source>
        <strain evidence="1 2">CCTCC AB2014297</strain>
    </source>
</reference>
<sequence>MPNLTLYIDSGTMPSDEILERLTEQCTELCTDTLQADLENVHITYLPARQGRGHPVFAEILFREELFRPPAVMDRFMQQIDDAIKDTAGLTARIRCFSFAKQHIHARN</sequence>
<dbReference type="OrthoDB" id="8687355at2"/>
<organism evidence="1 2">
    <name type="scientific">Prescottella agglutinans</name>
    <dbReference type="NCBI Taxonomy" id="1644129"/>
    <lineage>
        <taxon>Bacteria</taxon>
        <taxon>Bacillati</taxon>
        <taxon>Actinomycetota</taxon>
        <taxon>Actinomycetes</taxon>
        <taxon>Mycobacteriales</taxon>
        <taxon>Nocardiaceae</taxon>
        <taxon>Prescottella</taxon>
    </lineage>
</organism>